<gene>
    <name evidence="2" type="ORF">HLUCCA11_02710</name>
</gene>
<evidence type="ECO:0000313" key="3">
    <source>
        <dbReference type="Proteomes" id="UP000050465"/>
    </source>
</evidence>
<evidence type="ECO:0000313" key="2">
    <source>
        <dbReference type="EMBL" id="KPQ37368.1"/>
    </source>
</evidence>
<evidence type="ECO:0000259" key="1">
    <source>
        <dbReference type="PROSITE" id="PS50076"/>
    </source>
</evidence>
<dbReference type="SUPFAM" id="SSF46565">
    <property type="entry name" value="Chaperone J-domain"/>
    <property type="match status" value="1"/>
</dbReference>
<dbReference type="InterPro" id="IPR036869">
    <property type="entry name" value="J_dom_sf"/>
</dbReference>
<feature type="domain" description="J" evidence="1">
    <location>
        <begin position="3"/>
        <end position="62"/>
    </location>
</feature>
<comment type="caution">
    <text evidence="2">The sequence shown here is derived from an EMBL/GenBank/DDBJ whole genome shotgun (WGS) entry which is preliminary data.</text>
</comment>
<dbReference type="Proteomes" id="UP000050465">
    <property type="component" value="Unassembled WGS sequence"/>
</dbReference>
<reference evidence="2 3" key="1">
    <citation type="submission" date="2015-09" db="EMBL/GenBank/DDBJ databases">
        <title>Identification and resolution of microdiversity through metagenomic sequencing of parallel consortia.</title>
        <authorList>
            <person name="Nelson W.C."/>
            <person name="Romine M.F."/>
            <person name="Lindemann S.R."/>
        </authorList>
    </citation>
    <scope>NUCLEOTIDE SEQUENCE [LARGE SCALE GENOMIC DNA]</scope>
    <source>
        <strain evidence="2">Ana</strain>
    </source>
</reference>
<dbReference type="Gene3D" id="1.10.287.110">
    <property type="entry name" value="DnaJ domain"/>
    <property type="match status" value="1"/>
</dbReference>
<dbReference type="AlphaFoldDB" id="A0A0P7ZUR0"/>
<organism evidence="2 3">
    <name type="scientific">Phormidesmis priestleyi Ana</name>
    <dbReference type="NCBI Taxonomy" id="1666911"/>
    <lineage>
        <taxon>Bacteria</taxon>
        <taxon>Bacillati</taxon>
        <taxon>Cyanobacteriota</taxon>
        <taxon>Cyanophyceae</taxon>
        <taxon>Leptolyngbyales</taxon>
        <taxon>Leptolyngbyaceae</taxon>
        <taxon>Phormidesmis</taxon>
    </lineage>
</organism>
<dbReference type="PRINTS" id="PR00625">
    <property type="entry name" value="JDOMAIN"/>
</dbReference>
<dbReference type="Pfam" id="PF00226">
    <property type="entry name" value="DnaJ"/>
    <property type="match status" value="1"/>
</dbReference>
<dbReference type="PROSITE" id="PS50076">
    <property type="entry name" value="DNAJ_2"/>
    <property type="match status" value="1"/>
</dbReference>
<protein>
    <submittedName>
        <fullName evidence="2">DnaJ-class molecular chaperone with C-terminal Zn finger domain</fullName>
    </submittedName>
</protein>
<sequence length="98" mass="11004">MKEHYERLGISAGATPAEIKAAYHRQLKAFPAHSHPQDFKAIRSAYEALRKAPNQQADDFFELKPIEAELDQDLLAELKQQATAAANVTLEELILLTF</sequence>
<dbReference type="STRING" id="1666911.HLUCCA11_02710"/>
<name>A0A0P7ZUR0_9CYAN</name>
<dbReference type="InterPro" id="IPR001623">
    <property type="entry name" value="DnaJ_domain"/>
</dbReference>
<proteinExistence type="predicted"/>
<accession>A0A0P7ZUR0</accession>
<dbReference type="EMBL" id="LJZR01000002">
    <property type="protein sequence ID" value="KPQ37368.1"/>
    <property type="molecule type" value="Genomic_DNA"/>
</dbReference>
<dbReference type="CDD" id="cd06257">
    <property type="entry name" value="DnaJ"/>
    <property type="match status" value="1"/>
</dbReference>
<dbReference type="SMART" id="SM00271">
    <property type="entry name" value="DnaJ"/>
    <property type="match status" value="1"/>
</dbReference>